<dbReference type="InParanoid" id="A0A0G4GZW1"/>
<reference evidence="2 3" key="1">
    <citation type="submission" date="2014-11" db="EMBL/GenBank/DDBJ databases">
        <authorList>
            <person name="Zhu J."/>
            <person name="Qi W."/>
            <person name="Song R."/>
        </authorList>
    </citation>
    <scope>NUCLEOTIDE SEQUENCE [LARGE SCALE GENOMIC DNA]</scope>
</reference>
<name>A0A0G4GZW1_VITBC</name>
<proteinExistence type="predicted"/>
<organism evidence="2 3">
    <name type="scientific">Vitrella brassicaformis (strain CCMP3155)</name>
    <dbReference type="NCBI Taxonomy" id="1169540"/>
    <lineage>
        <taxon>Eukaryota</taxon>
        <taxon>Sar</taxon>
        <taxon>Alveolata</taxon>
        <taxon>Colpodellida</taxon>
        <taxon>Vitrellaceae</taxon>
        <taxon>Vitrella</taxon>
    </lineage>
</organism>
<evidence type="ECO:0000256" key="1">
    <source>
        <dbReference type="SAM" id="MobiDB-lite"/>
    </source>
</evidence>
<dbReference type="Proteomes" id="UP000041254">
    <property type="component" value="Unassembled WGS sequence"/>
</dbReference>
<keyword evidence="3" id="KW-1185">Reference proteome</keyword>
<dbReference type="EMBL" id="CDMY01000907">
    <property type="protein sequence ID" value="CEM36732.1"/>
    <property type="molecule type" value="Genomic_DNA"/>
</dbReference>
<accession>A0A0G4GZW1</accession>
<evidence type="ECO:0000313" key="3">
    <source>
        <dbReference type="Proteomes" id="UP000041254"/>
    </source>
</evidence>
<sequence length="76" mass="8065">MPAGGRMSEDPQLEGSMVTDEQPAVFNNGRGASASATGGSAQNRQLALPGTGRPCKTLSCPRLPRLPATRLFRRRI</sequence>
<protein>
    <submittedName>
        <fullName evidence="2">Uncharacterized protein</fullName>
    </submittedName>
</protein>
<evidence type="ECO:0000313" key="2">
    <source>
        <dbReference type="EMBL" id="CEM36732.1"/>
    </source>
</evidence>
<gene>
    <name evidence="2" type="ORF">Vbra_10508</name>
</gene>
<dbReference type="VEuPathDB" id="CryptoDB:Vbra_10508"/>
<feature type="compositionally biased region" description="Low complexity" evidence="1">
    <location>
        <begin position="29"/>
        <end position="41"/>
    </location>
</feature>
<feature type="region of interest" description="Disordered" evidence="1">
    <location>
        <begin position="23"/>
        <end position="54"/>
    </location>
</feature>
<dbReference type="AlphaFoldDB" id="A0A0G4GZW1"/>